<accession>A0AAV6UJW8</accession>
<organism evidence="1 2">
    <name type="scientific">Oedothorax gibbosus</name>
    <dbReference type="NCBI Taxonomy" id="931172"/>
    <lineage>
        <taxon>Eukaryota</taxon>
        <taxon>Metazoa</taxon>
        <taxon>Ecdysozoa</taxon>
        <taxon>Arthropoda</taxon>
        <taxon>Chelicerata</taxon>
        <taxon>Arachnida</taxon>
        <taxon>Araneae</taxon>
        <taxon>Araneomorphae</taxon>
        <taxon>Entelegynae</taxon>
        <taxon>Araneoidea</taxon>
        <taxon>Linyphiidae</taxon>
        <taxon>Erigoninae</taxon>
        <taxon>Oedothorax</taxon>
    </lineage>
</organism>
<dbReference type="AlphaFoldDB" id="A0AAV6UJW8"/>
<evidence type="ECO:0000313" key="2">
    <source>
        <dbReference type="Proteomes" id="UP000827092"/>
    </source>
</evidence>
<sequence>MLASPSPTETTRRQKQLSKLRRTLHKTRYTGAWVQQACPHPDHTTQSTRISLTSMCSKHCSSMKNSRRRNHDIFVQTVKIRNTTFPDCDYIFFDWDCFSALVRLVTNLTVLIL</sequence>
<proteinExistence type="predicted"/>
<protein>
    <submittedName>
        <fullName evidence="1">Uncharacterized protein</fullName>
    </submittedName>
</protein>
<name>A0AAV6UJW8_9ARAC</name>
<dbReference type="Proteomes" id="UP000827092">
    <property type="component" value="Unassembled WGS sequence"/>
</dbReference>
<dbReference type="EMBL" id="JAFNEN010000374">
    <property type="protein sequence ID" value="KAG8184412.1"/>
    <property type="molecule type" value="Genomic_DNA"/>
</dbReference>
<reference evidence="1 2" key="1">
    <citation type="journal article" date="2022" name="Nat. Ecol. Evol.">
        <title>A masculinizing supergene underlies an exaggerated male reproductive morph in a spider.</title>
        <authorList>
            <person name="Hendrickx F."/>
            <person name="De Corte Z."/>
            <person name="Sonet G."/>
            <person name="Van Belleghem S.M."/>
            <person name="Kostlbacher S."/>
            <person name="Vangestel C."/>
        </authorList>
    </citation>
    <scope>NUCLEOTIDE SEQUENCE [LARGE SCALE GENOMIC DNA]</scope>
    <source>
        <strain evidence="1">W744_W776</strain>
    </source>
</reference>
<keyword evidence="2" id="KW-1185">Reference proteome</keyword>
<comment type="caution">
    <text evidence="1">The sequence shown here is derived from an EMBL/GenBank/DDBJ whole genome shotgun (WGS) entry which is preliminary data.</text>
</comment>
<evidence type="ECO:0000313" key="1">
    <source>
        <dbReference type="EMBL" id="KAG8184412.1"/>
    </source>
</evidence>
<gene>
    <name evidence="1" type="ORF">JTE90_004582</name>
</gene>